<feature type="domain" description="Purple acid phosphatase C-terminal" evidence="10">
    <location>
        <begin position="562"/>
        <end position="621"/>
    </location>
</feature>
<evidence type="ECO:0000256" key="4">
    <source>
        <dbReference type="ARBA" id="ARBA00022525"/>
    </source>
</evidence>
<keyword evidence="4" id="KW-0964">Secreted</keyword>
<dbReference type="AlphaFoldDB" id="A0AAD5DX45"/>
<protein>
    <recommendedName>
        <fullName evidence="7">Purple acid phosphatase</fullName>
        <ecNumber evidence="7">3.1.3.2</ecNumber>
    </recommendedName>
</protein>
<keyword evidence="14" id="KW-1185">Reference proteome</keyword>
<organism evidence="13 14">
    <name type="scientific">Chlorella ohadii</name>
    <dbReference type="NCBI Taxonomy" id="2649997"/>
    <lineage>
        <taxon>Eukaryota</taxon>
        <taxon>Viridiplantae</taxon>
        <taxon>Chlorophyta</taxon>
        <taxon>core chlorophytes</taxon>
        <taxon>Trebouxiophyceae</taxon>
        <taxon>Chlorellales</taxon>
        <taxon>Chlorellaceae</taxon>
        <taxon>Chlorella clade</taxon>
        <taxon>Chlorella</taxon>
    </lineage>
</organism>
<dbReference type="Pfam" id="PF00149">
    <property type="entry name" value="Metallophos"/>
    <property type="match status" value="1"/>
</dbReference>
<dbReference type="EMBL" id="JADXDR010000019">
    <property type="protein sequence ID" value="KAI7845277.1"/>
    <property type="molecule type" value="Genomic_DNA"/>
</dbReference>
<keyword evidence="5 7" id="KW-0732">Signal</keyword>
<dbReference type="InterPro" id="IPR008963">
    <property type="entry name" value="Purple_acid_Pase-like_N"/>
</dbReference>
<dbReference type="Gene3D" id="2.60.40.380">
    <property type="entry name" value="Purple acid phosphatase-like, N-terminal"/>
    <property type="match status" value="1"/>
</dbReference>
<dbReference type="GO" id="GO:0005576">
    <property type="term" value="C:extracellular region"/>
    <property type="evidence" value="ECO:0007669"/>
    <property type="project" value="UniProtKB-SubCell"/>
</dbReference>
<evidence type="ECO:0000259" key="9">
    <source>
        <dbReference type="Pfam" id="PF00149"/>
    </source>
</evidence>
<feature type="region of interest" description="Disordered" evidence="8">
    <location>
        <begin position="633"/>
        <end position="652"/>
    </location>
</feature>
<dbReference type="InterPro" id="IPR004843">
    <property type="entry name" value="Calcineurin-like_PHP"/>
</dbReference>
<dbReference type="GO" id="GO:0003993">
    <property type="term" value="F:acid phosphatase activity"/>
    <property type="evidence" value="ECO:0007669"/>
    <property type="project" value="UniProtKB-EC"/>
</dbReference>
<evidence type="ECO:0000256" key="2">
    <source>
        <dbReference type="ARBA" id="ARBA00008723"/>
    </source>
</evidence>
<comment type="subcellular location">
    <subcellularLocation>
        <location evidence="1">Secreted</location>
    </subcellularLocation>
</comment>
<keyword evidence="7" id="KW-0378">Hydrolase</keyword>
<sequence>MERALALAIAAALLTAAALLSRSSGARRPGQAHNPLELWRMANVRVEVAPDTNGPPNGPRISCNITSFAGQHAWVEVTWSGVPGGRYDDYIALFPAGADPLLSAPIKWGWAARSPSHIKLGVGSLEFRLLNMRHDLRFALVRNGLQFPTVVAWSEVIRVEQPNEPMQGHLSLTGVPGEVCVLWVMRDRGHPSVRWGTASGSLEHSAAGDSLTYSRADMCGPPANTSGWMQPGWLHGAVMNGLQPATRYFYQYGDEELGWSAEESFVSPPAVGPDSTVRLLAVADLGQAEADGSMEASEMLPSLHTTARLAEEAAAGAQLLVHNGDISYARGFSSQWDVYFDQLGPTVRRMPYMTTVGNHERDWPGSGDRFPAQYDSGGECGIPYYRRTRMPTAEEDKPWFSFDFGPIHFIQYSTGKEPPGAWFALWKALSGCHSVLFLGALECAPALFQPHTHPFNFAEHLFERGSEQRAWIEADLKAVNRSRTPWVVVGGHRPMYIDSKWFGQAPDGDQYIAKLLRESLEELLHRYQVDATWHGHHHSYQRTCSVFRGHCQAAGADGAAGGTVHLVIGHAGAGLTPNIRFFRPRIFQAVHLKHGYMRVEANATHMVHQVTSSYDGSLLDEFTLTKPPGWRFQPRPAALGSKEASNGSSPSGGSLLGSAWARLYGRVGVDGAPVPAVA</sequence>
<comment type="similarity">
    <text evidence="2 7">Belongs to the metallophosphoesterase superfamily. Purple acid phosphatase family.</text>
</comment>
<gene>
    <name evidence="13" type="ORF">COHA_001120</name>
</gene>
<dbReference type="PANTHER" id="PTHR45778:SF3">
    <property type="entry name" value="PURPLE ACID PHOSPHATASE"/>
    <property type="match status" value="1"/>
</dbReference>
<dbReference type="Proteomes" id="UP001205105">
    <property type="component" value="Unassembled WGS sequence"/>
</dbReference>
<comment type="subunit">
    <text evidence="3">Homodimer.</text>
</comment>
<evidence type="ECO:0000313" key="14">
    <source>
        <dbReference type="Proteomes" id="UP001205105"/>
    </source>
</evidence>
<evidence type="ECO:0000256" key="7">
    <source>
        <dbReference type="RuleBase" id="RU361203"/>
    </source>
</evidence>
<feature type="chain" id="PRO_5041777802" description="Purple acid phosphatase" evidence="7">
    <location>
        <begin position="26"/>
        <end position="678"/>
    </location>
</feature>
<comment type="caution">
    <text evidence="13">The sequence shown here is derived from an EMBL/GenBank/DDBJ whole genome shotgun (WGS) entry which is preliminary data.</text>
</comment>
<dbReference type="SUPFAM" id="SSF49363">
    <property type="entry name" value="Purple acid phosphatase, N-terminal domain"/>
    <property type="match status" value="1"/>
</dbReference>
<dbReference type="Pfam" id="PF14008">
    <property type="entry name" value="Metallophos_C"/>
    <property type="match status" value="1"/>
</dbReference>
<dbReference type="InterPro" id="IPR041792">
    <property type="entry name" value="MPP_PAP"/>
</dbReference>
<dbReference type="InterPro" id="IPR029052">
    <property type="entry name" value="Metallo-depent_PP-like"/>
</dbReference>
<feature type="domain" description="Calcineurin-like phosphoesterase" evidence="9">
    <location>
        <begin position="278"/>
        <end position="540"/>
    </location>
</feature>
<dbReference type="Pfam" id="PF17808">
    <property type="entry name" value="fn3_PAP"/>
    <property type="match status" value="1"/>
</dbReference>
<dbReference type="SUPFAM" id="SSF56300">
    <property type="entry name" value="Metallo-dependent phosphatases"/>
    <property type="match status" value="1"/>
</dbReference>
<feature type="domain" description="Purple acid phosphatase Fn3-like" evidence="12">
    <location>
        <begin position="74"/>
        <end position="158"/>
    </location>
</feature>
<dbReference type="InterPro" id="IPR040974">
    <property type="entry name" value="Fn3_PAP"/>
</dbReference>
<dbReference type="PANTHER" id="PTHR45778">
    <property type="entry name" value="PURPLE ACID PHOSPHATASE-RELATED"/>
    <property type="match status" value="1"/>
</dbReference>
<dbReference type="EC" id="3.1.3.2" evidence="7"/>
<evidence type="ECO:0000256" key="3">
    <source>
        <dbReference type="ARBA" id="ARBA00011738"/>
    </source>
</evidence>
<evidence type="ECO:0000256" key="6">
    <source>
        <dbReference type="ARBA" id="ARBA00023180"/>
    </source>
</evidence>
<dbReference type="Gene3D" id="3.60.21.10">
    <property type="match status" value="2"/>
</dbReference>
<comment type="catalytic activity">
    <reaction evidence="7">
        <text>a phosphate monoester + H2O = an alcohol + phosphate</text>
        <dbReference type="Rhea" id="RHEA:15017"/>
        <dbReference type="ChEBI" id="CHEBI:15377"/>
        <dbReference type="ChEBI" id="CHEBI:30879"/>
        <dbReference type="ChEBI" id="CHEBI:43474"/>
        <dbReference type="ChEBI" id="CHEBI:67140"/>
        <dbReference type="EC" id="3.1.3.2"/>
    </reaction>
</comment>
<dbReference type="GO" id="GO:0046872">
    <property type="term" value="F:metal ion binding"/>
    <property type="evidence" value="ECO:0007669"/>
    <property type="project" value="InterPro"/>
</dbReference>
<evidence type="ECO:0000259" key="11">
    <source>
        <dbReference type="Pfam" id="PF16656"/>
    </source>
</evidence>
<dbReference type="InterPro" id="IPR025733">
    <property type="entry name" value="PAPs_C"/>
</dbReference>
<evidence type="ECO:0000259" key="12">
    <source>
        <dbReference type="Pfam" id="PF17808"/>
    </source>
</evidence>
<evidence type="ECO:0000256" key="1">
    <source>
        <dbReference type="ARBA" id="ARBA00004613"/>
    </source>
</evidence>
<accession>A0AAD5DX45</accession>
<dbReference type="Pfam" id="PF16656">
    <property type="entry name" value="Pur_ac_phosph_N"/>
    <property type="match status" value="1"/>
</dbReference>
<keyword evidence="6" id="KW-0325">Glycoprotein</keyword>
<evidence type="ECO:0000256" key="5">
    <source>
        <dbReference type="ARBA" id="ARBA00022729"/>
    </source>
</evidence>
<evidence type="ECO:0000313" key="13">
    <source>
        <dbReference type="EMBL" id="KAI7845277.1"/>
    </source>
</evidence>
<dbReference type="InterPro" id="IPR015914">
    <property type="entry name" value="PAPs_N"/>
</dbReference>
<evidence type="ECO:0000259" key="10">
    <source>
        <dbReference type="Pfam" id="PF14008"/>
    </source>
</evidence>
<evidence type="ECO:0000256" key="8">
    <source>
        <dbReference type="SAM" id="MobiDB-lite"/>
    </source>
</evidence>
<name>A0AAD5DX45_9CHLO</name>
<feature type="signal peptide" evidence="7">
    <location>
        <begin position="1"/>
        <end position="25"/>
    </location>
</feature>
<proteinExistence type="inferred from homology"/>
<dbReference type="CDD" id="cd00839">
    <property type="entry name" value="MPP_PAPs"/>
    <property type="match status" value="1"/>
</dbReference>
<reference evidence="13" key="1">
    <citation type="submission" date="2020-11" db="EMBL/GenBank/DDBJ databases">
        <title>Chlorella ohadii genome sequencing and assembly.</title>
        <authorList>
            <person name="Murik O."/>
            <person name="Treves H."/>
            <person name="Kedem I."/>
            <person name="Shotland Y."/>
            <person name="Kaplan A."/>
        </authorList>
    </citation>
    <scope>NUCLEOTIDE SEQUENCE</scope>
    <source>
        <strain evidence="13">1</strain>
    </source>
</reference>
<feature type="domain" description="Purple acid phosphatase N-terminal" evidence="11">
    <location>
        <begin position="165"/>
        <end position="266"/>
    </location>
</feature>